<evidence type="ECO:0000313" key="7">
    <source>
        <dbReference type="EMBL" id="PKQ69255.1"/>
    </source>
</evidence>
<dbReference type="PANTHER" id="PTHR43480">
    <property type="entry name" value="ACYL-[ACYL-CARRIER-PROTEIN]--UDP-N-ACETYLGLUCOSAMINE O-ACYLTRANSFERASE"/>
    <property type="match status" value="1"/>
</dbReference>
<dbReference type="InterPro" id="IPR001451">
    <property type="entry name" value="Hexapep"/>
</dbReference>
<evidence type="ECO:0000313" key="8">
    <source>
        <dbReference type="Proteomes" id="UP000233387"/>
    </source>
</evidence>
<dbReference type="GO" id="GO:0009245">
    <property type="term" value="P:lipid A biosynthetic process"/>
    <property type="evidence" value="ECO:0007669"/>
    <property type="project" value="UniProtKB-KW"/>
</dbReference>
<keyword evidence="2" id="KW-0441">Lipid A biosynthesis</keyword>
<dbReference type="Gene3D" id="2.160.10.10">
    <property type="entry name" value="Hexapeptide repeat proteins"/>
    <property type="match status" value="1"/>
</dbReference>
<dbReference type="InterPro" id="IPR010137">
    <property type="entry name" value="Lipid_A_LpxA"/>
</dbReference>
<feature type="domain" description="UDP N-acetylglucosamine O-acyltransferase C-terminal" evidence="6">
    <location>
        <begin position="173"/>
        <end position="254"/>
    </location>
</feature>
<keyword evidence="1" id="KW-0444">Lipid biosynthesis</keyword>
<dbReference type="SUPFAM" id="SSF51161">
    <property type="entry name" value="Trimeric LpxA-like enzymes"/>
    <property type="match status" value="1"/>
</dbReference>
<sequence>MISNLAYIHPKANIGKNVTIEPFATIYEDVIIGDNTWIGSNATIMNGARIGQNCRIFPGAVIAAIPQDLKFNGEYSTAEIGDNTTIRECATINRGTAHSGKTVIGSNTLVMAYVHVAHDCFIGNNCILVNAVQMAGHVIMDDYAIVGGTAAIHQFTRIGTHTMVAGGSLVRKDVPPFVKAGREPLSYAGVNSLGLRRRGFSNEQIMLIQDIYRTIFQKGYNTTDAIQKIKEEFLPSQERDLIINFIETSERGIIKGSSSSDKYTFEL</sequence>
<accession>A0A2N3IG25</accession>
<evidence type="ECO:0000256" key="4">
    <source>
        <dbReference type="ARBA" id="ARBA00023098"/>
    </source>
</evidence>
<dbReference type="OrthoDB" id="9807278at2"/>
<dbReference type="NCBIfam" id="NF003657">
    <property type="entry name" value="PRK05289.1"/>
    <property type="match status" value="1"/>
</dbReference>
<keyword evidence="3 7" id="KW-0808">Transferase</keyword>
<dbReference type="PIRSF" id="PIRSF000456">
    <property type="entry name" value="UDP-GlcNAc_acltr"/>
    <property type="match status" value="1"/>
</dbReference>
<protein>
    <submittedName>
        <fullName evidence="7">Acyl-[acyl-carrier-protein]-UDP-N-acetylglucosamine O-acyltransferase</fullName>
    </submittedName>
</protein>
<evidence type="ECO:0000256" key="5">
    <source>
        <dbReference type="ARBA" id="ARBA00023315"/>
    </source>
</evidence>
<dbReference type="AlphaFoldDB" id="A0A2N3IG25"/>
<dbReference type="Gene3D" id="1.20.1180.10">
    <property type="entry name" value="Udp N-acetylglucosamine O-acyltransferase, C-terminal domain"/>
    <property type="match status" value="1"/>
</dbReference>
<dbReference type="InterPro" id="IPR037157">
    <property type="entry name" value="Acetyltransf_C_sf"/>
</dbReference>
<dbReference type="RefSeq" id="WP_101358679.1">
    <property type="nucleotide sequence ID" value="NZ_NKXO01000020.1"/>
</dbReference>
<evidence type="ECO:0000256" key="2">
    <source>
        <dbReference type="ARBA" id="ARBA00022556"/>
    </source>
</evidence>
<gene>
    <name evidence="7" type="ORF">Rain11_1408</name>
</gene>
<dbReference type="EMBL" id="NKXO01000020">
    <property type="protein sequence ID" value="PKQ69255.1"/>
    <property type="molecule type" value="Genomic_DNA"/>
</dbReference>
<name>A0A2N3IG25_9BACT</name>
<keyword evidence="4" id="KW-0443">Lipid metabolism</keyword>
<evidence type="ECO:0000259" key="6">
    <source>
        <dbReference type="Pfam" id="PF13720"/>
    </source>
</evidence>
<dbReference type="InterPro" id="IPR011004">
    <property type="entry name" value="Trimer_LpxA-like_sf"/>
</dbReference>
<dbReference type="GO" id="GO:0008780">
    <property type="term" value="F:acyl-[acyl-carrier-protein]-UDP-N-acetylglucosamine O-acyltransferase activity"/>
    <property type="evidence" value="ECO:0007669"/>
    <property type="project" value="InterPro"/>
</dbReference>
<dbReference type="CDD" id="cd03351">
    <property type="entry name" value="LbH_UDP-GlcNAc_AT"/>
    <property type="match status" value="1"/>
</dbReference>
<dbReference type="Pfam" id="PF00132">
    <property type="entry name" value="Hexapep"/>
    <property type="match status" value="2"/>
</dbReference>
<organism evidence="7 8">
    <name type="scientific">Raineya orbicola</name>
    <dbReference type="NCBI Taxonomy" id="2016530"/>
    <lineage>
        <taxon>Bacteria</taxon>
        <taxon>Pseudomonadati</taxon>
        <taxon>Bacteroidota</taxon>
        <taxon>Cytophagia</taxon>
        <taxon>Cytophagales</taxon>
        <taxon>Raineyaceae</taxon>
        <taxon>Raineya</taxon>
    </lineage>
</organism>
<dbReference type="InterPro" id="IPR029098">
    <property type="entry name" value="Acetyltransf_C"/>
</dbReference>
<keyword evidence="8" id="KW-1185">Reference proteome</keyword>
<dbReference type="PANTHER" id="PTHR43480:SF1">
    <property type="entry name" value="ACYL-[ACYL-CARRIER-PROTEIN]--UDP-N-ACETYLGLUCOSAMINE O-ACYLTRANSFERASE, MITOCHONDRIAL-RELATED"/>
    <property type="match status" value="1"/>
</dbReference>
<proteinExistence type="predicted"/>
<dbReference type="Proteomes" id="UP000233387">
    <property type="component" value="Unassembled WGS sequence"/>
</dbReference>
<keyword evidence="5 7" id="KW-0012">Acyltransferase</keyword>
<reference evidence="7 8" key="1">
    <citation type="submission" date="2017-06" db="EMBL/GenBank/DDBJ databases">
        <title>Raineya orbicola gen. nov., sp. nov. a slightly thermophilic bacterium of the phylum Bacteroidetes and the description of Raineyaceae fam. nov.</title>
        <authorList>
            <person name="Albuquerque L."/>
            <person name="Polonia A.R.M."/>
            <person name="Barroso C."/>
            <person name="Froufe H.J.C."/>
            <person name="Lage O."/>
            <person name="Lobo-Da-Cunha A."/>
            <person name="Egas C."/>
            <person name="Da Costa M.S."/>
        </authorList>
    </citation>
    <scope>NUCLEOTIDE SEQUENCE [LARGE SCALE GENOMIC DNA]</scope>
    <source>
        <strain evidence="7 8">SPSPC-11</strain>
    </source>
</reference>
<evidence type="ECO:0000256" key="1">
    <source>
        <dbReference type="ARBA" id="ARBA00022516"/>
    </source>
</evidence>
<dbReference type="NCBIfam" id="TIGR01852">
    <property type="entry name" value="lipid_A_lpxA"/>
    <property type="match status" value="1"/>
</dbReference>
<evidence type="ECO:0000256" key="3">
    <source>
        <dbReference type="ARBA" id="ARBA00022679"/>
    </source>
</evidence>
<dbReference type="Pfam" id="PF13720">
    <property type="entry name" value="Acetyltransf_11"/>
    <property type="match status" value="1"/>
</dbReference>
<dbReference type="GO" id="GO:0016020">
    <property type="term" value="C:membrane"/>
    <property type="evidence" value="ECO:0007669"/>
    <property type="project" value="GOC"/>
</dbReference>
<comment type="caution">
    <text evidence="7">The sequence shown here is derived from an EMBL/GenBank/DDBJ whole genome shotgun (WGS) entry which is preliminary data.</text>
</comment>